<sequence length="503" mass="55780">MAAVPGPPKRKVNKSPQKLTADILSCKVPTYYNVGKAWNVLGYYGAPRPTLQNFVDDVSALWDHQTTLKTPKGRKARAYMLDALRTLGFRNPAFHTERAPLRLEVGDQDGSWGALPAPFRGGNNYGKRDAREYLAAVAPRATPNEPGRRSIIERAILLPDFHLFYGRRAANSRGRYFIYRRHRLENGKPVGGSSLWHYWVVKARIWTYFMQVLKDPSHELWAEYHLMQHLSKTVDPNFGTLSMARSLYAAPSQGKAAYPHEDLLHVIADYFDTKIQVYTSEATERHIDQYDLPVHATFYGRRPGGSSYPHILLARTRAGTQYSIVEPDTHPLHQTPGFSAAHPSPPNLPAHAHYQRDHEGGTPPPIPGRHNRNSRIPHPAPRNAHPPCEQARYNYFAPARPPGDGARGARAWRHPAGDASAAYGVVSGARRVLKQCGGSAALIFVSGAMGVCDERLSLGRSSTRCPYGCQLSAPCASLGAYERVFNSAVRGARIAFEPAFLGI</sequence>
<dbReference type="EMBL" id="CH408029">
    <property type="protein sequence ID" value="EAQ92061.1"/>
    <property type="molecule type" value="Genomic_DNA"/>
</dbReference>
<evidence type="ECO:0000313" key="2">
    <source>
        <dbReference type="EMBL" id="EAQ92061.1"/>
    </source>
</evidence>
<dbReference type="AlphaFoldDB" id="Q2HHK8"/>
<dbReference type="OrthoDB" id="4583791at2759"/>
<evidence type="ECO:0000256" key="1">
    <source>
        <dbReference type="SAM" id="MobiDB-lite"/>
    </source>
</evidence>
<protein>
    <submittedName>
        <fullName evidence="2">Uncharacterized protein</fullName>
    </submittedName>
</protein>
<organism evidence="2 3">
    <name type="scientific">Chaetomium globosum (strain ATCC 6205 / CBS 148.51 / DSM 1962 / NBRC 6347 / NRRL 1970)</name>
    <name type="common">Soil fungus</name>
    <dbReference type="NCBI Taxonomy" id="306901"/>
    <lineage>
        <taxon>Eukaryota</taxon>
        <taxon>Fungi</taxon>
        <taxon>Dikarya</taxon>
        <taxon>Ascomycota</taxon>
        <taxon>Pezizomycotina</taxon>
        <taxon>Sordariomycetes</taxon>
        <taxon>Sordariomycetidae</taxon>
        <taxon>Sordariales</taxon>
        <taxon>Chaetomiaceae</taxon>
        <taxon>Chaetomium</taxon>
    </lineage>
</organism>
<evidence type="ECO:0000313" key="3">
    <source>
        <dbReference type="Proteomes" id="UP000001056"/>
    </source>
</evidence>
<feature type="region of interest" description="Disordered" evidence="1">
    <location>
        <begin position="350"/>
        <end position="385"/>
    </location>
</feature>
<dbReference type="GeneID" id="4386549"/>
<gene>
    <name evidence="2" type="ORF">CHGG_00296</name>
</gene>
<accession>Q2HHK8</accession>
<dbReference type="InParanoid" id="Q2HHK8"/>
<name>Q2HHK8_CHAGB</name>
<dbReference type="VEuPathDB" id="FungiDB:CHGG_00296"/>
<keyword evidence="3" id="KW-1185">Reference proteome</keyword>
<dbReference type="HOGENOM" id="CLU_541841_0_0_1"/>
<reference evidence="3" key="1">
    <citation type="journal article" date="2015" name="Genome Announc.">
        <title>Draft genome sequence of the cellulolytic fungus Chaetomium globosum.</title>
        <authorList>
            <person name="Cuomo C.A."/>
            <person name="Untereiner W.A."/>
            <person name="Ma L.-J."/>
            <person name="Grabherr M."/>
            <person name="Birren B.W."/>
        </authorList>
    </citation>
    <scope>NUCLEOTIDE SEQUENCE [LARGE SCALE GENOMIC DNA]</scope>
    <source>
        <strain evidence="3">ATCC 6205 / CBS 148.51 / DSM 1962 / NBRC 6347 / NRRL 1970</strain>
    </source>
</reference>
<dbReference type="RefSeq" id="XP_001219517.1">
    <property type="nucleotide sequence ID" value="XM_001219516.1"/>
</dbReference>
<dbReference type="Proteomes" id="UP000001056">
    <property type="component" value="Unassembled WGS sequence"/>
</dbReference>
<proteinExistence type="predicted"/>